<dbReference type="InterPro" id="IPR050121">
    <property type="entry name" value="Cytochrome_P450_monoxygenase"/>
</dbReference>
<accession>A0A2T4BWD5</accession>
<reference evidence="8 9" key="1">
    <citation type="submission" date="2016-07" db="EMBL/GenBank/DDBJ databases">
        <title>Multiple horizontal gene transfer events from other fungi enriched the ability of initially mycotrophic Trichoderma (Ascomycota) to feed on dead plant biomass.</title>
        <authorList>
            <consortium name="DOE Joint Genome Institute"/>
            <person name="Aerts A."/>
            <person name="Atanasova L."/>
            <person name="Chenthamara K."/>
            <person name="Zhang J."/>
            <person name="Grujic M."/>
            <person name="Henrissat B."/>
            <person name="Kuo A."/>
            <person name="Salamov A."/>
            <person name="Lipzen A."/>
            <person name="Labutti K."/>
            <person name="Barry K."/>
            <person name="Miao Y."/>
            <person name="Rahimi M.J."/>
            <person name="Shen Q."/>
            <person name="Grigoriev I.V."/>
            <person name="Kubicek C.P."/>
            <person name="Druzhinina I.S."/>
        </authorList>
    </citation>
    <scope>NUCLEOTIDE SEQUENCE [LARGE SCALE GENOMIC DNA]</scope>
    <source>
        <strain evidence="8 9">ATCC 18648</strain>
    </source>
</reference>
<dbReference type="GO" id="GO:0005506">
    <property type="term" value="F:iron ion binding"/>
    <property type="evidence" value="ECO:0007669"/>
    <property type="project" value="InterPro"/>
</dbReference>
<comment type="cofactor">
    <cofactor evidence="1">
        <name>heme</name>
        <dbReference type="ChEBI" id="CHEBI:30413"/>
    </cofactor>
</comment>
<dbReference type="STRING" id="983965.A0A2T4BWD5"/>
<sequence>MPVPNPLLAASAVGVAAHLLFFKKLEHHVVHRRYVAFRRHVAASAGSFALGVYMSQSPILNEKPGVHISWVSAISFSLQLHACFLLGLYASLLTYRLFFHPLKKFPGPLSARISTFWLTSYNYNDVWRDVASLHEQYGPFVRIAPGELSVRDPKAVAALHGPKSKCDEAPFYHVIKPTTSLHMLPDPDIHDDFDDRTLREYNQRASAYRSVLLDRIHATKGEPMDMARWFRFYVCEVIGHLAPGAIFNILQTSDNHWAIDAFGSGLLPSVHDICYRPIVHTLVAGMTSILYELVKHPEHIDRLRQELAPLVQDSLLDPSPDELEHLEHLNAVINETLRLHPPVHTTIWCVTPPGGVRFGPPGGVRLGHVHIPGGTIVTYPQYAVSRSKSAVPLDAFIPERWYRFPWMAVYKNTFSPFVMGVYPWAGDNKRLALMDIRQVISRLVWTFDVAFAPGEDGGSFEGVALDTFMVAYGPLILTLKARQGVQL</sequence>
<keyword evidence="3" id="KW-0349">Heme</keyword>
<gene>
    <name evidence="8" type="ORF">M440DRAFT_58830</name>
</gene>
<dbReference type="GO" id="GO:0004497">
    <property type="term" value="F:monooxygenase activity"/>
    <property type="evidence" value="ECO:0007669"/>
    <property type="project" value="UniProtKB-KW"/>
</dbReference>
<dbReference type="SUPFAM" id="SSF48264">
    <property type="entry name" value="Cytochrome P450"/>
    <property type="match status" value="1"/>
</dbReference>
<protein>
    <submittedName>
        <fullName evidence="8">Cytochrome P450</fullName>
    </submittedName>
</protein>
<keyword evidence="7" id="KW-0503">Monooxygenase</keyword>
<evidence type="ECO:0000313" key="9">
    <source>
        <dbReference type="Proteomes" id="UP000240760"/>
    </source>
</evidence>
<dbReference type="Gene3D" id="1.10.630.10">
    <property type="entry name" value="Cytochrome P450"/>
    <property type="match status" value="2"/>
</dbReference>
<dbReference type="AlphaFoldDB" id="A0A2T4BWD5"/>
<dbReference type="EMBL" id="KZ679138">
    <property type="protein sequence ID" value="PTB73597.1"/>
    <property type="molecule type" value="Genomic_DNA"/>
</dbReference>
<comment type="similarity">
    <text evidence="2">Belongs to the cytochrome P450 family.</text>
</comment>
<dbReference type="PANTHER" id="PTHR24305">
    <property type="entry name" value="CYTOCHROME P450"/>
    <property type="match status" value="1"/>
</dbReference>
<evidence type="ECO:0000256" key="6">
    <source>
        <dbReference type="ARBA" id="ARBA00023004"/>
    </source>
</evidence>
<evidence type="ECO:0000256" key="7">
    <source>
        <dbReference type="ARBA" id="ARBA00023033"/>
    </source>
</evidence>
<keyword evidence="9" id="KW-1185">Reference proteome</keyword>
<dbReference type="GO" id="GO:0020037">
    <property type="term" value="F:heme binding"/>
    <property type="evidence" value="ECO:0007669"/>
    <property type="project" value="InterPro"/>
</dbReference>
<proteinExistence type="inferred from homology"/>
<dbReference type="OrthoDB" id="6692864at2759"/>
<evidence type="ECO:0000313" key="8">
    <source>
        <dbReference type="EMBL" id="PTB73597.1"/>
    </source>
</evidence>
<evidence type="ECO:0000256" key="4">
    <source>
        <dbReference type="ARBA" id="ARBA00022723"/>
    </source>
</evidence>
<dbReference type="Proteomes" id="UP000240760">
    <property type="component" value="Unassembled WGS sequence"/>
</dbReference>
<dbReference type="PANTHER" id="PTHR24305:SF187">
    <property type="entry name" value="P450, PUTATIVE (EUROFUNG)-RELATED"/>
    <property type="match status" value="1"/>
</dbReference>
<keyword evidence="6" id="KW-0408">Iron</keyword>
<name>A0A2T4BWD5_TRILO</name>
<dbReference type="Pfam" id="PF00067">
    <property type="entry name" value="p450"/>
    <property type="match status" value="1"/>
</dbReference>
<dbReference type="GO" id="GO:0016020">
    <property type="term" value="C:membrane"/>
    <property type="evidence" value="ECO:0007669"/>
    <property type="project" value="UniProtKB-SubCell"/>
</dbReference>
<organism evidence="8 9">
    <name type="scientific">Trichoderma longibrachiatum ATCC 18648</name>
    <dbReference type="NCBI Taxonomy" id="983965"/>
    <lineage>
        <taxon>Eukaryota</taxon>
        <taxon>Fungi</taxon>
        <taxon>Dikarya</taxon>
        <taxon>Ascomycota</taxon>
        <taxon>Pezizomycotina</taxon>
        <taxon>Sordariomycetes</taxon>
        <taxon>Hypocreomycetidae</taxon>
        <taxon>Hypocreales</taxon>
        <taxon>Hypocreaceae</taxon>
        <taxon>Trichoderma</taxon>
    </lineage>
</organism>
<dbReference type="InterPro" id="IPR001128">
    <property type="entry name" value="Cyt_P450"/>
</dbReference>
<evidence type="ECO:0000256" key="5">
    <source>
        <dbReference type="ARBA" id="ARBA00023002"/>
    </source>
</evidence>
<dbReference type="InterPro" id="IPR036396">
    <property type="entry name" value="Cyt_P450_sf"/>
</dbReference>
<evidence type="ECO:0000256" key="2">
    <source>
        <dbReference type="ARBA" id="ARBA00010617"/>
    </source>
</evidence>
<evidence type="ECO:0000256" key="3">
    <source>
        <dbReference type="ARBA" id="ARBA00022617"/>
    </source>
</evidence>
<keyword evidence="5" id="KW-0560">Oxidoreductase</keyword>
<dbReference type="GO" id="GO:0016705">
    <property type="term" value="F:oxidoreductase activity, acting on paired donors, with incorporation or reduction of molecular oxygen"/>
    <property type="evidence" value="ECO:0007669"/>
    <property type="project" value="InterPro"/>
</dbReference>
<keyword evidence="4" id="KW-0479">Metal-binding</keyword>
<evidence type="ECO:0000256" key="1">
    <source>
        <dbReference type="ARBA" id="ARBA00001971"/>
    </source>
</evidence>